<gene>
    <name evidence="1" type="ORF">PCIT_a2870</name>
</gene>
<reference evidence="1" key="1">
    <citation type="journal article" date="2012" name="J. Bacteriol.">
        <title>Genome sequences of type strains of seven species of the marine bacterium Pseudoalteromonas.</title>
        <authorList>
            <person name="Xie B.B."/>
            <person name="Shu Y.L."/>
            <person name="Qin Q.L."/>
            <person name="Rong J.C."/>
            <person name="Zhang X.Y."/>
            <person name="Chen X.L."/>
            <person name="Shi M."/>
            <person name="He H.L."/>
            <person name="Zhou B.C."/>
            <person name="Zhang Y.Z."/>
        </authorList>
    </citation>
    <scope>NUCLEOTIDE SEQUENCE</scope>
    <source>
        <strain evidence="1">DSM 8771</strain>
    </source>
</reference>
<dbReference type="Proteomes" id="UP000016487">
    <property type="component" value="Unassembled WGS sequence"/>
</dbReference>
<dbReference type="AlphaFoldDB" id="A0AAD4FRL0"/>
<accession>A0AAD4FRL0</accession>
<dbReference type="EMBL" id="AHBZ03000021">
    <property type="protein sequence ID" value="KAF7769945.1"/>
    <property type="molecule type" value="Genomic_DNA"/>
</dbReference>
<name>A0AAD4FRL0_9GAMM</name>
<protein>
    <submittedName>
        <fullName evidence="1">Uncharacterized protein</fullName>
    </submittedName>
</protein>
<proteinExistence type="predicted"/>
<reference evidence="1" key="2">
    <citation type="submission" date="2015-03" db="EMBL/GenBank/DDBJ databases">
        <title>Genome sequence of Pseudoalteromonas citrea.</title>
        <authorList>
            <person name="Xie B.-B."/>
            <person name="Rong J.-C."/>
            <person name="Qin Q.-L."/>
            <person name="Zhang Y.-Z."/>
        </authorList>
    </citation>
    <scope>NUCLEOTIDE SEQUENCE</scope>
    <source>
        <strain evidence="1">DSM 8771</strain>
    </source>
</reference>
<comment type="caution">
    <text evidence="1">The sequence shown here is derived from an EMBL/GenBank/DDBJ whole genome shotgun (WGS) entry which is preliminary data.</text>
</comment>
<organism evidence="1 2">
    <name type="scientific">Pseudoalteromonas citrea</name>
    <dbReference type="NCBI Taxonomy" id="43655"/>
    <lineage>
        <taxon>Bacteria</taxon>
        <taxon>Pseudomonadati</taxon>
        <taxon>Pseudomonadota</taxon>
        <taxon>Gammaproteobacteria</taxon>
        <taxon>Alteromonadales</taxon>
        <taxon>Pseudoalteromonadaceae</taxon>
        <taxon>Pseudoalteromonas</taxon>
    </lineage>
</organism>
<evidence type="ECO:0000313" key="2">
    <source>
        <dbReference type="Proteomes" id="UP000016487"/>
    </source>
</evidence>
<sequence>MKTLQKEGITELKSTQYLAFFSVDKNCCWTLNTVIDPIKKPSISLIVYRR</sequence>
<evidence type="ECO:0000313" key="1">
    <source>
        <dbReference type="EMBL" id="KAF7769945.1"/>
    </source>
</evidence>